<keyword evidence="17" id="KW-1185">Reference proteome</keyword>
<reference evidence="16 17" key="1">
    <citation type="submission" date="2019-12" db="EMBL/GenBank/DDBJ databases">
        <title>Genomic-based taxomic classification of the family Erythrobacteraceae.</title>
        <authorList>
            <person name="Xu L."/>
        </authorList>
    </citation>
    <scope>NUCLEOTIDE SEQUENCE [LARGE SCALE GENOMIC DNA]</scope>
    <source>
        <strain evidence="16 17">KEMB 9005-328</strain>
    </source>
</reference>
<name>A0A845AFJ1_9SPHN</name>
<evidence type="ECO:0000256" key="10">
    <source>
        <dbReference type="PROSITE-ProRule" id="PRU10144"/>
    </source>
</evidence>
<dbReference type="PANTHER" id="PTHR47234:SF2">
    <property type="entry name" value="TONB-DEPENDENT RECEPTOR"/>
    <property type="match status" value="1"/>
</dbReference>
<dbReference type="PROSITE" id="PS01156">
    <property type="entry name" value="TONB_DEPENDENT_REC_2"/>
    <property type="match status" value="1"/>
</dbReference>
<organism evidence="16 17">
    <name type="scientific">Qipengyuania algicida</name>
    <dbReference type="NCBI Taxonomy" id="1836209"/>
    <lineage>
        <taxon>Bacteria</taxon>
        <taxon>Pseudomonadati</taxon>
        <taxon>Pseudomonadota</taxon>
        <taxon>Alphaproteobacteria</taxon>
        <taxon>Sphingomonadales</taxon>
        <taxon>Erythrobacteraceae</taxon>
        <taxon>Qipengyuania</taxon>
    </lineage>
</organism>
<feature type="compositionally biased region" description="Low complexity" evidence="12">
    <location>
        <begin position="31"/>
        <end position="45"/>
    </location>
</feature>
<evidence type="ECO:0000256" key="6">
    <source>
        <dbReference type="ARBA" id="ARBA00023077"/>
    </source>
</evidence>
<dbReference type="GO" id="GO:0009279">
    <property type="term" value="C:cell outer membrane"/>
    <property type="evidence" value="ECO:0007669"/>
    <property type="project" value="UniProtKB-SubCell"/>
</dbReference>
<evidence type="ECO:0000256" key="4">
    <source>
        <dbReference type="ARBA" id="ARBA00022692"/>
    </source>
</evidence>
<proteinExistence type="inferred from homology"/>
<feature type="domain" description="TonB-dependent receptor-like beta-barrel" evidence="14">
    <location>
        <begin position="433"/>
        <end position="993"/>
    </location>
</feature>
<dbReference type="Pfam" id="PF00593">
    <property type="entry name" value="TonB_dep_Rec_b-barrel"/>
    <property type="match status" value="1"/>
</dbReference>
<feature type="chain" id="PRO_5032277728" evidence="13">
    <location>
        <begin position="28"/>
        <end position="1041"/>
    </location>
</feature>
<dbReference type="Gene3D" id="2.170.130.10">
    <property type="entry name" value="TonB-dependent receptor, plug domain"/>
    <property type="match status" value="1"/>
</dbReference>
<dbReference type="Gene3D" id="2.40.170.20">
    <property type="entry name" value="TonB-dependent receptor, beta-barrel domain"/>
    <property type="match status" value="1"/>
</dbReference>
<keyword evidence="16" id="KW-0675">Receptor</keyword>
<accession>A0A845AFJ1</accession>
<evidence type="ECO:0000256" key="9">
    <source>
        <dbReference type="PROSITE-ProRule" id="PRU01360"/>
    </source>
</evidence>
<keyword evidence="6 11" id="KW-0798">TonB box</keyword>
<evidence type="ECO:0000259" key="15">
    <source>
        <dbReference type="Pfam" id="PF07715"/>
    </source>
</evidence>
<dbReference type="EMBL" id="WTYA01000001">
    <property type="protein sequence ID" value="MXP27565.1"/>
    <property type="molecule type" value="Genomic_DNA"/>
</dbReference>
<gene>
    <name evidence="16" type="ORF">GRI58_01855</name>
</gene>
<dbReference type="AlphaFoldDB" id="A0A845AFJ1"/>
<evidence type="ECO:0000256" key="7">
    <source>
        <dbReference type="ARBA" id="ARBA00023136"/>
    </source>
</evidence>
<dbReference type="InterPro" id="IPR037066">
    <property type="entry name" value="Plug_dom_sf"/>
</dbReference>
<dbReference type="Proteomes" id="UP000439780">
    <property type="component" value="Unassembled WGS sequence"/>
</dbReference>
<dbReference type="InterPro" id="IPR039426">
    <property type="entry name" value="TonB-dep_rcpt-like"/>
</dbReference>
<dbReference type="InterPro" id="IPR012910">
    <property type="entry name" value="Plug_dom"/>
</dbReference>
<evidence type="ECO:0000256" key="2">
    <source>
        <dbReference type="ARBA" id="ARBA00022448"/>
    </source>
</evidence>
<dbReference type="OrthoDB" id="7051241at2"/>
<evidence type="ECO:0000256" key="12">
    <source>
        <dbReference type="SAM" id="MobiDB-lite"/>
    </source>
</evidence>
<dbReference type="InterPro" id="IPR000531">
    <property type="entry name" value="Beta-barrel_TonB"/>
</dbReference>
<evidence type="ECO:0000256" key="11">
    <source>
        <dbReference type="RuleBase" id="RU003357"/>
    </source>
</evidence>
<keyword evidence="4 9" id="KW-0812">Transmembrane</keyword>
<sequence length="1041" mass="110101">MKHPTLLKASVAPLALGLALASVPAFAQDTTTDAQATSQSSSDAAPPAPAADSGSTIIVTGSRIPQPNIEGASPVTVLNSQDIKLQGTTRIEDLTNSLPQVFAGQASTLSNGASGTATVDLRGLGASRTLVLVNGRRLMPGDPNDSAADLNAIPAGLVKRVEVLTGGASSTYGADAVAGVVNFIMDTDFSGIRLDGQYSFYQHNNHNDFIRPLLDARQAQGLSGYGYPEGSVADGGTIDTTLTIGTGFDDNRGHVTAYVGYRKANPVIQARRDYSACTIQNTSSGANQCGGSATSANGNVLLYDPTTGNTTSSTIYTIRPNGGFENGLTRYNFAPSNYFQRPDERYTAGFFAHYDINDAIRPYAEFMFMDDRSVAQIAPSGDFGNTLTVNCDNPLLSATQKSVVCATPNLVNGYLGNFPLTGMLNPGPAPLTFTDPTTGQTYNRAFFQLLKRNVEGGYRAADFEHTQYRGVIGVKGDLNPAFSYDAYYQYGRTVYTQVYTNELSIARLNKATDVVTDPSTGNPVCRSALDQSDPSCVPYDVFGGNITSDALNYVAASGFQKGIVSEQVANASITGQLGQYGIQSPWAADGLGVNVGVEYRKESLDLQVDHAFETGDLTGQGAATLPVSGNYHTVDFFGEAQLPIVQDSFIKLLSVNAGYRHSNYDTSNGKTYATDTYKFGVEFAPIRDIRFRASYNRAVRVPNIQELFAPQLVALDGSTDPCSGFKITAANVGCIAQGLSIGQQVAPNPAQQYNGFIGGNPDLVPEVATTKSLGVVLQPSFLPGFAASVDYYDIKIENAIQGFGADAILKSCTTDVNPVACALIHRNPVSGSLWLTPDGFVTDINSNVGSIQTKGIDVNASYTTSVGSLGSISASIVGTYIDKFIVDNGLTAPYDCAGYYGGTCGGLTTIPSAPTAKWRHKARLTWDMPSGIGLSLQWRYFGPVSVDSSSSNSTLNGNPGNPGVHIAGQSWFDLAGSFKMGDHYTFRIGVNNIFDKDPPLISSGGSGYDSSCPTGPCNGNTYPAVYDSLGRYIFAGVTLDF</sequence>
<comment type="similarity">
    <text evidence="9 11">Belongs to the TonB-dependent receptor family.</text>
</comment>
<feature type="region of interest" description="Disordered" evidence="12">
    <location>
        <begin position="31"/>
        <end position="55"/>
    </location>
</feature>
<comment type="subcellular location">
    <subcellularLocation>
        <location evidence="1 9">Cell outer membrane</location>
        <topology evidence="1 9">Multi-pass membrane protein</topology>
    </subcellularLocation>
</comment>
<evidence type="ECO:0000256" key="5">
    <source>
        <dbReference type="ARBA" id="ARBA00022729"/>
    </source>
</evidence>
<evidence type="ECO:0000256" key="3">
    <source>
        <dbReference type="ARBA" id="ARBA00022452"/>
    </source>
</evidence>
<evidence type="ECO:0000313" key="16">
    <source>
        <dbReference type="EMBL" id="MXP27565.1"/>
    </source>
</evidence>
<feature type="signal peptide" evidence="13">
    <location>
        <begin position="1"/>
        <end position="27"/>
    </location>
</feature>
<evidence type="ECO:0000256" key="13">
    <source>
        <dbReference type="SAM" id="SignalP"/>
    </source>
</evidence>
<dbReference type="InterPro" id="IPR010917">
    <property type="entry name" value="TonB_rcpt_CS"/>
</dbReference>
<feature type="short sequence motif" description="TonB C-terminal box" evidence="10">
    <location>
        <begin position="1024"/>
        <end position="1041"/>
    </location>
</feature>
<keyword evidence="3 9" id="KW-1134">Transmembrane beta strand</keyword>
<dbReference type="RefSeq" id="WP_160751842.1">
    <property type="nucleotide sequence ID" value="NZ_WTYA01000001.1"/>
</dbReference>
<keyword evidence="7 9" id="KW-0472">Membrane</keyword>
<keyword evidence="5 13" id="KW-0732">Signal</keyword>
<dbReference type="Pfam" id="PF07715">
    <property type="entry name" value="Plug"/>
    <property type="match status" value="1"/>
</dbReference>
<dbReference type="InterPro" id="IPR036942">
    <property type="entry name" value="Beta-barrel_TonB_sf"/>
</dbReference>
<comment type="caution">
    <text evidence="16">The sequence shown here is derived from an EMBL/GenBank/DDBJ whole genome shotgun (WGS) entry which is preliminary data.</text>
</comment>
<dbReference type="PANTHER" id="PTHR47234">
    <property type="match status" value="1"/>
</dbReference>
<evidence type="ECO:0000256" key="8">
    <source>
        <dbReference type="ARBA" id="ARBA00023237"/>
    </source>
</evidence>
<dbReference type="SUPFAM" id="SSF56935">
    <property type="entry name" value="Porins"/>
    <property type="match status" value="1"/>
</dbReference>
<keyword evidence="2 9" id="KW-0813">Transport</keyword>
<evidence type="ECO:0000259" key="14">
    <source>
        <dbReference type="Pfam" id="PF00593"/>
    </source>
</evidence>
<feature type="domain" description="TonB-dependent receptor plug" evidence="15">
    <location>
        <begin position="70"/>
        <end position="180"/>
    </location>
</feature>
<evidence type="ECO:0000256" key="1">
    <source>
        <dbReference type="ARBA" id="ARBA00004571"/>
    </source>
</evidence>
<keyword evidence="8 9" id="KW-0998">Cell outer membrane</keyword>
<dbReference type="PROSITE" id="PS52016">
    <property type="entry name" value="TONB_DEPENDENT_REC_3"/>
    <property type="match status" value="1"/>
</dbReference>
<evidence type="ECO:0000313" key="17">
    <source>
        <dbReference type="Proteomes" id="UP000439780"/>
    </source>
</evidence>
<protein>
    <submittedName>
        <fullName evidence="16">TonB-dependent receptor</fullName>
    </submittedName>
</protein>